<organism evidence="2 3">
    <name type="scientific">Novacetimonas hansenii</name>
    <name type="common">Komagataeibacter hansenii</name>
    <dbReference type="NCBI Taxonomy" id="436"/>
    <lineage>
        <taxon>Bacteria</taxon>
        <taxon>Pseudomonadati</taxon>
        <taxon>Pseudomonadota</taxon>
        <taxon>Alphaproteobacteria</taxon>
        <taxon>Acetobacterales</taxon>
        <taxon>Acetobacteraceae</taxon>
        <taxon>Novacetimonas</taxon>
    </lineage>
</organism>
<evidence type="ECO:0000313" key="2">
    <source>
        <dbReference type="EMBL" id="MCJ8355475.1"/>
    </source>
</evidence>
<evidence type="ECO:0000313" key="3">
    <source>
        <dbReference type="Proteomes" id="UP001202887"/>
    </source>
</evidence>
<accession>A0AAW5EVX6</accession>
<feature type="transmembrane region" description="Helical" evidence="1">
    <location>
        <begin position="6"/>
        <end position="30"/>
    </location>
</feature>
<dbReference type="EMBL" id="JAIBCX010000131">
    <property type="protein sequence ID" value="MCJ8355475.1"/>
    <property type="molecule type" value="Genomic_DNA"/>
</dbReference>
<evidence type="ECO:0000256" key="1">
    <source>
        <dbReference type="SAM" id="Phobius"/>
    </source>
</evidence>
<keyword evidence="1" id="KW-1133">Transmembrane helix</keyword>
<reference evidence="2" key="2">
    <citation type="submission" date="2022-03" db="EMBL/GenBank/DDBJ databases">
        <authorList>
            <person name="Ryngajllo M."/>
            <person name="Jacek P."/>
            <person name="Kubiak K."/>
        </authorList>
    </citation>
    <scope>NUCLEOTIDE SEQUENCE</scope>
    <source>
        <strain evidence="2">SI1</strain>
    </source>
</reference>
<gene>
    <name evidence="2" type="ORF">K1W68_16050</name>
</gene>
<keyword evidence="1" id="KW-0812">Transmembrane</keyword>
<sequence length="87" mass="9766">MWALFMHASIVVKLVMVGLVTCSVIVWAIIFDKFTTIRRVTRLGNDFEERFWAGGSLDDLYESDGAKPVHPMAAVFGAAMGEWRRSS</sequence>
<comment type="caution">
    <text evidence="2">The sequence shown here is derived from an EMBL/GenBank/DDBJ whole genome shotgun (WGS) entry which is preliminary data.</text>
</comment>
<name>A0AAW5EVX6_NOVHA</name>
<proteinExistence type="predicted"/>
<dbReference type="Proteomes" id="UP001202887">
    <property type="component" value="Unassembled WGS sequence"/>
</dbReference>
<feature type="non-terminal residue" evidence="2">
    <location>
        <position position="87"/>
    </location>
</feature>
<keyword evidence="1" id="KW-0472">Membrane</keyword>
<reference evidence="2" key="1">
    <citation type="journal article" date="2021" name="Polymers (Basel)">
        <title>Highly Stretchable Bacterial Cellulose Produced by Komagataeibacter hansenii SI1.</title>
        <authorList>
            <person name="Cielecka I."/>
            <person name="Ryngajllo M."/>
            <person name="Maniukiewicz W."/>
            <person name="Bielecki S."/>
        </authorList>
    </citation>
    <scope>NUCLEOTIDE SEQUENCE</scope>
    <source>
        <strain evidence="2">SI1</strain>
    </source>
</reference>
<dbReference type="AlphaFoldDB" id="A0AAW5EVX6"/>
<protein>
    <submittedName>
        <fullName evidence="2">Protein TolQ</fullName>
    </submittedName>
</protein>